<accession>A0A7S2QC99</accession>
<gene>
    <name evidence="3" type="ORF">BRAN1462_LOCUS56397</name>
</gene>
<feature type="region of interest" description="Disordered" evidence="1">
    <location>
        <begin position="1"/>
        <end position="33"/>
    </location>
</feature>
<dbReference type="SUPFAM" id="SSF55797">
    <property type="entry name" value="PR-1-like"/>
    <property type="match status" value="1"/>
</dbReference>
<name>A0A7S2QC99_9DINO</name>
<evidence type="ECO:0000256" key="1">
    <source>
        <dbReference type="SAM" id="MobiDB-lite"/>
    </source>
</evidence>
<feature type="domain" description="SCP" evidence="2">
    <location>
        <begin position="49"/>
        <end position="186"/>
    </location>
</feature>
<dbReference type="AlphaFoldDB" id="A0A7S2QC99"/>
<evidence type="ECO:0000313" key="3">
    <source>
        <dbReference type="EMBL" id="CAD9638575.1"/>
    </source>
</evidence>
<protein>
    <recommendedName>
        <fullName evidence="2">SCP domain-containing protein</fullName>
    </recommendedName>
</protein>
<dbReference type="PRINTS" id="PR00837">
    <property type="entry name" value="V5TPXLIKE"/>
</dbReference>
<sequence length="205" mass="21749">MLLAEGARGDAAPPRQSVAQPDRGPGARPAAAVGNASRGELKALTQSQAWAEEVLARHNVYRCMHGAPPLAWSQEIEAHAKQWAAMGRGQRSPPHKLRNVGPFAVVGENVANSVTDGGGSGSPGGQVQQWYDQITGTENGLGKVSEYSYHTAKYTQLVWKGTATVGCALYNNFLVCQYGPAGNSAGEFVQQVGERVKAQQDCMSQ</sequence>
<organism evidence="3">
    <name type="scientific">Zooxanthella nutricula</name>
    <dbReference type="NCBI Taxonomy" id="1333877"/>
    <lineage>
        <taxon>Eukaryota</taxon>
        <taxon>Sar</taxon>
        <taxon>Alveolata</taxon>
        <taxon>Dinophyceae</taxon>
        <taxon>Peridiniales</taxon>
        <taxon>Peridiniales incertae sedis</taxon>
        <taxon>Zooxanthella</taxon>
    </lineage>
</organism>
<dbReference type="Gene3D" id="3.40.33.10">
    <property type="entry name" value="CAP"/>
    <property type="match status" value="1"/>
</dbReference>
<dbReference type="InterPro" id="IPR014044">
    <property type="entry name" value="CAP_dom"/>
</dbReference>
<evidence type="ECO:0000259" key="2">
    <source>
        <dbReference type="SMART" id="SM00198"/>
    </source>
</evidence>
<feature type="compositionally biased region" description="Low complexity" evidence="1">
    <location>
        <begin position="19"/>
        <end position="33"/>
    </location>
</feature>
<dbReference type="Pfam" id="PF00188">
    <property type="entry name" value="CAP"/>
    <property type="match status" value="1"/>
</dbReference>
<dbReference type="InterPro" id="IPR035940">
    <property type="entry name" value="CAP_sf"/>
</dbReference>
<reference evidence="3" key="1">
    <citation type="submission" date="2021-01" db="EMBL/GenBank/DDBJ databases">
        <authorList>
            <person name="Corre E."/>
            <person name="Pelletier E."/>
            <person name="Niang G."/>
            <person name="Scheremetjew M."/>
            <person name="Finn R."/>
            <person name="Kale V."/>
            <person name="Holt S."/>
            <person name="Cochrane G."/>
            <person name="Meng A."/>
            <person name="Brown T."/>
            <person name="Cohen L."/>
        </authorList>
    </citation>
    <scope>NUCLEOTIDE SEQUENCE</scope>
    <source>
        <strain evidence="3">RCC3387</strain>
    </source>
</reference>
<dbReference type="SMART" id="SM00198">
    <property type="entry name" value="SCP"/>
    <property type="match status" value="1"/>
</dbReference>
<dbReference type="InterPro" id="IPR001283">
    <property type="entry name" value="CRISP-related"/>
</dbReference>
<dbReference type="EMBL" id="HBGW01088954">
    <property type="protein sequence ID" value="CAD9638575.1"/>
    <property type="molecule type" value="Transcribed_RNA"/>
</dbReference>
<proteinExistence type="predicted"/>
<dbReference type="PANTHER" id="PTHR10334">
    <property type="entry name" value="CYSTEINE-RICH SECRETORY PROTEIN-RELATED"/>
    <property type="match status" value="1"/>
</dbReference>